<feature type="transmembrane region" description="Helical" evidence="6">
    <location>
        <begin position="100"/>
        <end position="121"/>
    </location>
</feature>
<gene>
    <name evidence="8" type="ORF">CFIMG_000705RA</name>
</gene>
<reference evidence="8 9" key="2">
    <citation type="journal article" date="2013" name="IMA Fungus">
        <title>IMA Genome-F 1: Ceratocystis fimbriata: Draft nuclear genome sequence for the plant pathogen, Ceratocystis fimbriata.</title>
        <authorList>
            <person name="Wilken P.M."/>
            <person name="Steenkamp E.T."/>
            <person name="Wingfield M.J."/>
            <person name="de Beer Z.W."/>
            <person name="Wingfield B.D."/>
        </authorList>
    </citation>
    <scope>NUCLEOTIDE SEQUENCE [LARGE SCALE GENOMIC DNA]</scope>
    <source>
        <strain evidence="8 9">CBS 114723</strain>
    </source>
</reference>
<feature type="domain" description="CWH43-like N-terminal" evidence="7">
    <location>
        <begin position="7"/>
        <end position="222"/>
    </location>
</feature>
<keyword evidence="2 6" id="KW-0812">Transmembrane</keyword>
<evidence type="ECO:0000256" key="5">
    <source>
        <dbReference type="SAM" id="MobiDB-lite"/>
    </source>
</evidence>
<feature type="transmembrane region" description="Helical" evidence="6">
    <location>
        <begin position="173"/>
        <end position="191"/>
    </location>
</feature>
<evidence type="ECO:0000256" key="3">
    <source>
        <dbReference type="ARBA" id="ARBA00022989"/>
    </source>
</evidence>
<accession>A0A2C5XA86</accession>
<name>A0A2C5XA86_9PEZI</name>
<keyword evidence="4 6" id="KW-0472">Membrane</keyword>
<comment type="subcellular location">
    <subcellularLocation>
        <location evidence="1">Endomembrane system</location>
        <topology evidence="1">Multi-pass membrane protein</topology>
    </subcellularLocation>
</comment>
<feature type="transmembrane region" description="Helical" evidence="6">
    <location>
        <begin position="203"/>
        <end position="224"/>
    </location>
</feature>
<feature type="transmembrane region" description="Helical" evidence="6">
    <location>
        <begin position="127"/>
        <end position="152"/>
    </location>
</feature>
<dbReference type="Proteomes" id="UP000222788">
    <property type="component" value="Unassembled WGS sequence"/>
</dbReference>
<evidence type="ECO:0000259" key="7">
    <source>
        <dbReference type="Pfam" id="PF10277"/>
    </source>
</evidence>
<dbReference type="OrthoDB" id="10032492at2759"/>
<organism evidence="8 9">
    <name type="scientific">Ceratocystis fimbriata CBS 114723</name>
    <dbReference type="NCBI Taxonomy" id="1035309"/>
    <lineage>
        <taxon>Eukaryota</taxon>
        <taxon>Fungi</taxon>
        <taxon>Dikarya</taxon>
        <taxon>Ascomycota</taxon>
        <taxon>Pezizomycotina</taxon>
        <taxon>Sordariomycetes</taxon>
        <taxon>Hypocreomycetidae</taxon>
        <taxon>Microascales</taxon>
        <taxon>Ceratocystidaceae</taxon>
        <taxon>Ceratocystis</taxon>
    </lineage>
</organism>
<evidence type="ECO:0000256" key="4">
    <source>
        <dbReference type="ARBA" id="ARBA00023136"/>
    </source>
</evidence>
<dbReference type="PANTHER" id="PTHR21324:SF2">
    <property type="entry name" value="EG:22E5.9 PROTEIN"/>
    <property type="match status" value="1"/>
</dbReference>
<comment type="caution">
    <text evidence="8">The sequence shown here is derived from an EMBL/GenBank/DDBJ whole genome shotgun (WGS) entry which is preliminary data.</text>
</comment>
<feature type="transmembrane region" description="Helical" evidence="6">
    <location>
        <begin position="61"/>
        <end position="79"/>
    </location>
</feature>
<evidence type="ECO:0000313" key="8">
    <source>
        <dbReference type="EMBL" id="PHH54336.1"/>
    </source>
</evidence>
<dbReference type="AlphaFoldDB" id="A0A2C5XA86"/>
<evidence type="ECO:0000256" key="1">
    <source>
        <dbReference type="ARBA" id="ARBA00004127"/>
    </source>
</evidence>
<dbReference type="STRING" id="1035309.A0A2C5XA86"/>
<dbReference type="EMBL" id="APWK03000028">
    <property type="protein sequence ID" value="PHH54336.1"/>
    <property type="molecule type" value="Genomic_DNA"/>
</dbReference>
<reference evidence="8 9" key="1">
    <citation type="journal article" date="2013" name="Fungal Biol.">
        <title>Analysis of microsatellite markers in the genome of the plant pathogen Ceratocystis fimbriata.</title>
        <authorList>
            <person name="Simpson M.C."/>
            <person name="Wilken P.M."/>
            <person name="Coetzee M.P."/>
            <person name="Wingfield M.J."/>
            <person name="Wingfield B.D."/>
        </authorList>
    </citation>
    <scope>NUCLEOTIDE SEQUENCE [LARGE SCALE GENOMIC DNA]</scope>
    <source>
        <strain evidence="8 9">CBS 114723</strain>
    </source>
</reference>
<proteinExistence type="predicted"/>
<dbReference type="InterPro" id="IPR019402">
    <property type="entry name" value="CWH43_N"/>
</dbReference>
<dbReference type="PANTHER" id="PTHR21324">
    <property type="entry name" value="FASTING-INDUCIBLE INTEGRAL MEMBRANE PROTEIN TM6P1-RELATED"/>
    <property type="match status" value="1"/>
</dbReference>
<dbReference type="InterPro" id="IPR050911">
    <property type="entry name" value="DRAM/TMEM150_Autophagy_Mod"/>
</dbReference>
<protein>
    <recommendedName>
        <fullName evidence="7">CWH43-like N-terminal domain-containing protein</fullName>
    </recommendedName>
</protein>
<keyword evidence="3 6" id="KW-1133">Transmembrane helix</keyword>
<sequence length="270" mass="30454">MLGFISYWMLPVISGVTWLGMLLAMLIYWAGTQDAVHLVDMNEHQSIAYISDIGALTLKPLFIAGCAVTSVFFAVSFIATRWLRHRGRLLPNVTKFQRTLMYLNIFSVIVGTAGLIFLSIFDAYRHSGVHNACLVLFLLGFIASAIFACWEFRSLRHYYVNEPHLEASFYTKLVFIIFEGSLAIVFGILVKTHHRDAAAVVEWILAFIFSFYVFSYVMDLWPAVHTKKPEMRFQKPQRLAVGSSGGSPHTLEQAIVPPPPPPPEAHMGHF</sequence>
<evidence type="ECO:0000313" key="9">
    <source>
        <dbReference type="Proteomes" id="UP000222788"/>
    </source>
</evidence>
<dbReference type="GO" id="GO:0005886">
    <property type="term" value="C:plasma membrane"/>
    <property type="evidence" value="ECO:0007669"/>
    <property type="project" value="TreeGrafter"/>
</dbReference>
<dbReference type="GO" id="GO:0012505">
    <property type="term" value="C:endomembrane system"/>
    <property type="evidence" value="ECO:0007669"/>
    <property type="project" value="UniProtKB-SubCell"/>
</dbReference>
<feature type="region of interest" description="Disordered" evidence="5">
    <location>
        <begin position="239"/>
        <end position="270"/>
    </location>
</feature>
<evidence type="ECO:0000256" key="6">
    <source>
        <dbReference type="SAM" id="Phobius"/>
    </source>
</evidence>
<keyword evidence="9" id="KW-1185">Reference proteome</keyword>
<dbReference type="Pfam" id="PF10277">
    <property type="entry name" value="Frag1"/>
    <property type="match status" value="1"/>
</dbReference>
<evidence type="ECO:0000256" key="2">
    <source>
        <dbReference type="ARBA" id="ARBA00022692"/>
    </source>
</evidence>
<feature type="transmembrane region" description="Helical" evidence="6">
    <location>
        <begin position="7"/>
        <end position="31"/>
    </location>
</feature>